<sequence>MFYFPDVSTNVARHEKPVGSLCRSTLKREVRDRFRENNRDALSTIRLLQLHGLPQSSFSPEEH</sequence>
<name>A0A2P5E642_TREOI</name>
<proteinExistence type="predicted"/>
<reference evidence="2" key="1">
    <citation type="submission" date="2016-06" db="EMBL/GenBank/DDBJ databases">
        <title>Parallel loss of symbiosis genes in relatives of nitrogen-fixing non-legume Parasponia.</title>
        <authorList>
            <person name="Van Velzen R."/>
            <person name="Holmer R."/>
            <person name="Bu F."/>
            <person name="Rutten L."/>
            <person name="Van Zeijl A."/>
            <person name="Liu W."/>
            <person name="Santuari L."/>
            <person name="Cao Q."/>
            <person name="Sharma T."/>
            <person name="Shen D."/>
            <person name="Roswanjaya Y."/>
            <person name="Wardhani T."/>
            <person name="Kalhor M.S."/>
            <person name="Jansen J."/>
            <person name="Van den Hoogen J."/>
            <person name="Gungor B."/>
            <person name="Hartog M."/>
            <person name="Hontelez J."/>
            <person name="Verver J."/>
            <person name="Yang W.-C."/>
            <person name="Schijlen E."/>
            <person name="Repin R."/>
            <person name="Schilthuizen M."/>
            <person name="Schranz E."/>
            <person name="Heidstra R."/>
            <person name="Miyata K."/>
            <person name="Fedorova E."/>
            <person name="Kohlen W."/>
            <person name="Bisseling T."/>
            <person name="Smit S."/>
            <person name="Geurts R."/>
        </authorList>
    </citation>
    <scope>NUCLEOTIDE SEQUENCE [LARGE SCALE GENOMIC DNA]</scope>
    <source>
        <strain evidence="2">cv. RG33-2</strain>
    </source>
</reference>
<dbReference type="OrthoDB" id="10301014at2759"/>
<accession>A0A2P5E642</accession>
<protein>
    <submittedName>
        <fullName evidence="1">Uncharacterized protein</fullName>
    </submittedName>
</protein>
<evidence type="ECO:0000313" key="2">
    <source>
        <dbReference type="Proteomes" id="UP000237000"/>
    </source>
</evidence>
<gene>
    <name evidence="1" type="ORF">TorRG33x02_232250</name>
</gene>
<dbReference type="AlphaFoldDB" id="A0A2P5E642"/>
<dbReference type="InParanoid" id="A0A2P5E642"/>
<dbReference type="Proteomes" id="UP000237000">
    <property type="component" value="Unassembled WGS sequence"/>
</dbReference>
<dbReference type="EMBL" id="JXTC01000227">
    <property type="protein sequence ID" value="PON80995.1"/>
    <property type="molecule type" value="Genomic_DNA"/>
</dbReference>
<organism evidence="1 2">
    <name type="scientific">Trema orientale</name>
    <name type="common">Charcoal tree</name>
    <name type="synonym">Celtis orientalis</name>
    <dbReference type="NCBI Taxonomy" id="63057"/>
    <lineage>
        <taxon>Eukaryota</taxon>
        <taxon>Viridiplantae</taxon>
        <taxon>Streptophyta</taxon>
        <taxon>Embryophyta</taxon>
        <taxon>Tracheophyta</taxon>
        <taxon>Spermatophyta</taxon>
        <taxon>Magnoliopsida</taxon>
        <taxon>eudicotyledons</taxon>
        <taxon>Gunneridae</taxon>
        <taxon>Pentapetalae</taxon>
        <taxon>rosids</taxon>
        <taxon>fabids</taxon>
        <taxon>Rosales</taxon>
        <taxon>Cannabaceae</taxon>
        <taxon>Trema</taxon>
    </lineage>
</organism>
<comment type="caution">
    <text evidence="1">The sequence shown here is derived from an EMBL/GenBank/DDBJ whole genome shotgun (WGS) entry which is preliminary data.</text>
</comment>
<evidence type="ECO:0000313" key="1">
    <source>
        <dbReference type="EMBL" id="PON80995.1"/>
    </source>
</evidence>
<keyword evidence="2" id="KW-1185">Reference proteome</keyword>